<feature type="compositionally biased region" description="Polar residues" evidence="4">
    <location>
        <begin position="90"/>
        <end position="100"/>
    </location>
</feature>
<gene>
    <name evidence="5" type="ORF">ACJ72_02422</name>
</gene>
<feature type="region of interest" description="Disordered" evidence="4">
    <location>
        <begin position="1"/>
        <end position="149"/>
    </location>
</feature>
<dbReference type="GO" id="GO:0071008">
    <property type="term" value="C:U2-type post-mRNA release spliceosomal complex"/>
    <property type="evidence" value="ECO:0007669"/>
    <property type="project" value="InterPro"/>
</dbReference>
<protein>
    <recommendedName>
        <fullName evidence="7">Nineteen complex-related protein 2-domain-containing protein</fullName>
    </recommendedName>
</protein>
<dbReference type="PANTHER" id="PTHR12214">
    <property type="entry name" value="GC-RICH SEQUENCE DNA-BINDING FACTOR"/>
    <property type="match status" value="1"/>
</dbReference>
<name>A0A1B7P2G8_9EURO</name>
<feature type="region of interest" description="Disordered" evidence="4">
    <location>
        <begin position="375"/>
        <end position="414"/>
    </location>
</feature>
<evidence type="ECO:0008006" key="7">
    <source>
        <dbReference type="Google" id="ProtNLM"/>
    </source>
</evidence>
<dbReference type="Pfam" id="PF15458">
    <property type="entry name" value="NTR2"/>
    <property type="match status" value="1"/>
</dbReference>
<feature type="compositionally biased region" description="Basic residues" evidence="4">
    <location>
        <begin position="39"/>
        <end position="49"/>
    </location>
</feature>
<dbReference type="Proteomes" id="UP000091918">
    <property type="component" value="Unassembled WGS sequence"/>
</dbReference>
<sequence length="414" mass="46491">MTSLFTNRRKARKVGTDEDEGNVQNGSEKQDPVPVVRKPNTKPKQKSKLRLSFGPGGTSMADDDEELGEGEVITPKRIGARKHIKDKSRLQQTWPPSGQPENLPLRAGQEEDRPIYNKEYLKELRNSTPSTPKQSGSIPSSEDEREKQLDISAKFGEIVQVSGPSIIPTDAEIREKKERRARLAMEQGYDHEQDFISLADGGDDDWSLSRKEENVETRLVRDDEDFAEGFDAYVEDGKIAIGRKQEREQKRRERAEMKELIDDAQESSEADDSEAERKAAYEAAQTRAGMDGLRRAQENVPSRPKTPPKITPLPRLAENLARLRTSLSAMENSKVQLVLRMEELRKEKVEISTREVEIQTLLKEAGENYERLRAEAGLNSGDKSLLPGTDVRGSRGLETLGGRSEPPSDDEVSN</sequence>
<evidence type="ECO:0000313" key="6">
    <source>
        <dbReference type="Proteomes" id="UP000091918"/>
    </source>
</evidence>
<feature type="compositionally biased region" description="Polar residues" evidence="4">
    <location>
        <begin position="126"/>
        <end position="140"/>
    </location>
</feature>
<evidence type="ECO:0000256" key="3">
    <source>
        <dbReference type="SAM" id="Coils"/>
    </source>
</evidence>
<feature type="compositionally biased region" description="Basic and acidic residues" evidence="4">
    <location>
        <begin position="108"/>
        <end position="125"/>
    </location>
</feature>
<dbReference type="PANTHER" id="PTHR12214:SF0">
    <property type="entry name" value="LD29489P"/>
    <property type="match status" value="1"/>
</dbReference>
<feature type="region of interest" description="Disordered" evidence="4">
    <location>
        <begin position="241"/>
        <end position="315"/>
    </location>
</feature>
<evidence type="ECO:0000313" key="5">
    <source>
        <dbReference type="EMBL" id="OAX83222.1"/>
    </source>
</evidence>
<comment type="caution">
    <text evidence="5">The sequence shown here is derived from an EMBL/GenBank/DDBJ whole genome shotgun (WGS) entry which is preliminary data.</text>
</comment>
<dbReference type="InterPro" id="IPR012890">
    <property type="entry name" value="GCFC2-like"/>
</dbReference>
<keyword evidence="6" id="KW-1185">Reference proteome</keyword>
<feature type="compositionally biased region" description="Basic and acidic residues" evidence="4">
    <location>
        <begin position="241"/>
        <end position="261"/>
    </location>
</feature>
<proteinExistence type="predicted"/>
<comment type="subcellular location">
    <subcellularLocation>
        <location evidence="1">Nucleus</location>
    </subcellularLocation>
</comment>
<dbReference type="EMBL" id="LGUA01000201">
    <property type="protein sequence ID" value="OAX83222.1"/>
    <property type="molecule type" value="Genomic_DNA"/>
</dbReference>
<reference evidence="5 6" key="1">
    <citation type="submission" date="2015-07" db="EMBL/GenBank/DDBJ databases">
        <title>Emmonsia species relationships and genome sequence.</title>
        <authorList>
            <person name="Cuomo C.A."/>
            <person name="Schwartz I.S."/>
            <person name="Kenyon C."/>
            <person name="de Hoog G.S."/>
            <person name="Govender N.P."/>
            <person name="Botha A."/>
            <person name="Moreno L."/>
            <person name="de Vries M."/>
            <person name="Munoz J.F."/>
            <person name="Stielow J.B."/>
        </authorList>
    </citation>
    <scope>NUCLEOTIDE SEQUENCE [LARGE SCALE GENOMIC DNA]</scope>
    <source>
        <strain evidence="5 6">CBS 136260</strain>
    </source>
</reference>
<keyword evidence="3" id="KW-0175">Coiled coil</keyword>
<evidence type="ECO:0000256" key="1">
    <source>
        <dbReference type="ARBA" id="ARBA00004123"/>
    </source>
</evidence>
<feature type="compositionally biased region" description="Acidic residues" evidence="4">
    <location>
        <begin position="262"/>
        <end position="274"/>
    </location>
</feature>
<dbReference type="GO" id="GO:0003677">
    <property type="term" value="F:DNA binding"/>
    <property type="evidence" value="ECO:0007669"/>
    <property type="project" value="InterPro"/>
</dbReference>
<feature type="coiled-coil region" evidence="3">
    <location>
        <begin position="327"/>
        <end position="375"/>
    </location>
</feature>
<accession>A0A1B7P2G8</accession>
<dbReference type="AlphaFoldDB" id="A0A1B7P2G8"/>
<dbReference type="GO" id="GO:0000390">
    <property type="term" value="P:spliceosomal complex disassembly"/>
    <property type="evidence" value="ECO:0007669"/>
    <property type="project" value="InterPro"/>
</dbReference>
<dbReference type="STRING" id="1658172.A0A1B7P2G8"/>
<evidence type="ECO:0000256" key="4">
    <source>
        <dbReference type="SAM" id="MobiDB-lite"/>
    </source>
</evidence>
<keyword evidence="2" id="KW-0539">Nucleus</keyword>
<organism evidence="5 6">
    <name type="scientific">Emergomyces africanus</name>
    <dbReference type="NCBI Taxonomy" id="1955775"/>
    <lineage>
        <taxon>Eukaryota</taxon>
        <taxon>Fungi</taxon>
        <taxon>Dikarya</taxon>
        <taxon>Ascomycota</taxon>
        <taxon>Pezizomycotina</taxon>
        <taxon>Eurotiomycetes</taxon>
        <taxon>Eurotiomycetidae</taxon>
        <taxon>Onygenales</taxon>
        <taxon>Ajellomycetaceae</taxon>
        <taxon>Emergomyces</taxon>
    </lineage>
</organism>
<dbReference type="OrthoDB" id="429427at2759"/>
<evidence type="ECO:0000256" key="2">
    <source>
        <dbReference type="ARBA" id="ARBA00023242"/>
    </source>
</evidence>
<dbReference type="InterPro" id="IPR028211">
    <property type="entry name" value="Ntr2"/>
</dbReference>